<evidence type="ECO:0000313" key="2">
    <source>
        <dbReference type="EMBL" id="MED6249555.1"/>
    </source>
</evidence>
<protein>
    <submittedName>
        <fullName evidence="2">Uncharacterized protein</fullName>
    </submittedName>
</protein>
<reference evidence="2 3" key="1">
    <citation type="submission" date="2021-07" db="EMBL/GenBank/DDBJ databases">
        <authorList>
            <person name="Palmer J.M."/>
        </authorList>
    </citation>
    <scope>NUCLEOTIDE SEQUENCE [LARGE SCALE GENOMIC DNA]</scope>
    <source>
        <strain evidence="2 3">AT_MEX2019</strain>
        <tissue evidence="2">Muscle</tissue>
    </source>
</reference>
<sequence length="159" mass="18148">MHCGCFPLLFVIRQKMYLNKWFTVTHQTPSGKYRSNDGLVPHCNKNMWGYLGRRHDTKSLRTAGTIETCNVKILIFSLIKSSTHIILFSAKKKTLSEDSGGSGKIYIRGQRRRKRSRQGGNAGPSSLKFIDLKRKSDNQNDQIQFSLHFCTVGFAFIMT</sequence>
<feature type="region of interest" description="Disordered" evidence="1">
    <location>
        <begin position="95"/>
        <end position="126"/>
    </location>
</feature>
<keyword evidence="3" id="KW-1185">Reference proteome</keyword>
<proteinExistence type="predicted"/>
<organism evidence="2 3">
    <name type="scientific">Ataeniobius toweri</name>
    <dbReference type="NCBI Taxonomy" id="208326"/>
    <lineage>
        <taxon>Eukaryota</taxon>
        <taxon>Metazoa</taxon>
        <taxon>Chordata</taxon>
        <taxon>Craniata</taxon>
        <taxon>Vertebrata</taxon>
        <taxon>Euteleostomi</taxon>
        <taxon>Actinopterygii</taxon>
        <taxon>Neopterygii</taxon>
        <taxon>Teleostei</taxon>
        <taxon>Neoteleostei</taxon>
        <taxon>Acanthomorphata</taxon>
        <taxon>Ovalentaria</taxon>
        <taxon>Atherinomorphae</taxon>
        <taxon>Cyprinodontiformes</taxon>
        <taxon>Goodeidae</taxon>
        <taxon>Ataeniobius</taxon>
    </lineage>
</organism>
<name>A0ABU7BIX1_9TELE</name>
<dbReference type="Proteomes" id="UP001345963">
    <property type="component" value="Unassembled WGS sequence"/>
</dbReference>
<evidence type="ECO:0000256" key="1">
    <source>
        <dbReference type="SAM" id="MobiDB-lite"/>
    </source>
</evidence>
<dbReference type="EMBL" id="JAHUTI010052489">
    <property type="protein sequence ID" value="MED6249555.1"/>
    <property type="molecule type" value="Genomic_DNA"/>
</dbReference>
<accession>A0ABU7BIX1</accession>
<comment type="caution">
    <text evidence="2">The sequence shown here is derived from an EMBL/GenBank/DDBJ whole genome shotgun (WGS) entry which is preliminary data.</text>
</comment>
<gene>
    <name evidence="2" type="ORF">ATANTOWER_016015</name>
</gene>
<evidence type="ECO:0000313" key="3">
    <source>
        <dbReference type="Proteomes" id="UP001345963"/>
    </source>
</evidence>